<evidence type="ECO:0000313" key="2">
    <source>
        <dbReference type="EMBL" id="PLR34097.1"/>
    </source>
</evidence>
<accession>A0A2N5E1B4</accession>
<dbReference type="Proteomes" id="UP000234503">
    <property type="component" value="Unassembled WGS sequence"/>
</dbReference>
<evidence type="ECO:0000259" key="1">
    <source>
        <dbReference type="Pfam" id="PF01471"/>
    </source>
</evidence>
<reference evidence="2 3" key="1">
    <citation type="submission" date="2017-12" db="EMBL/GenBank/DDBJ databases">
        <title>Characterization of six clinical isolates of Enterochimera gen. nov., a novel genus of the Yersiniaciae family and the three species Enterochimera arupensis sp. nov., Enterochimera coloradensis sp. nov, and Enterochimera californica sp. nov.</title>
        <authorList>
            <person name="Rossi A."/>
            <person name="Fisher M."/>
        </authorList>
    </citation>
    <scope>NUCLEOTIDE SEQUENCE [LARGE SCALE GENOMIC DNA]</scope>
    <source>
        <strain evidence="3">2016-Iso4</strain>
    </source>
</reference>
<dbReference type="AlphaFoldDB" id="A0A2N5E1B4"/>
<name>A0A2N5E1B4_9GAMM</name>
<dbReference type="EMBL" id="PJZH01000012">
    <property type="protein sequence ID" value="PLR34097.1"/>
    <property type="molecule type" value="Genomic_DNA"/>
</dbReference>
<organism evidence="2 3">
    <name type="scientific">Chimaeribacter coloradensis</name>
    <dbReference type="NCBI Taxonomy" id="2060068"/>
    <lineage>
        <taxon>Bacteria</taxon>
        <taxon>Pseudomonadati</taxon>
        <taxon>Pseudomonadota</taxon>
        <taxon>Gammaproteobacteria</taxon>
        <taxon>Enterobacterales</taxon>
        <taxon>Yersiniaceae</taxon>
        <taxon>Chimaeribacter</taxon>
    </lineage>
</organism>
<dbReference type="Gene3D" id="1.10.101.10">
    <property type="entry name" value="PGBD-like superfamily/PGBD"/>
    <property type="match status" value="1"/>
</dbReference>
<dbReference type="RefSeq" id="WP_101824954.1">
    <property type="nucleotide sequence ID" value="NZ_PJZH01000012.1"/>
</dbReference>
<protein>
    <submittedName>
        <fullName evidence="2">Protein with peptidoglycan-binding domain protein</fullName>
    </submittedName>
</protein>
<evidence type="ECO:0000313" key="3">
    <source>
        <dbReference type="Proteomes" id="UP000234503"/>
    </source>
</evidence>
<dbReference type="InterPro" id="IPR002477">
    <property type="entry name" value="Peptidoglycan-bd-like"/>
</dbReference>
<feature type="domain" description="Peptidoglycan binding-like" evidence="1">
    <location>
        <begin position="26"/>
        <end position="80"/>
    </location>
</feature>
<sequence length="259" mass="28298">MFDYQPFSYILAETTFPGPIALNDHSDAVKRVQEWLTFHGHGLVIDSDFGPATQRALSAFRQASALADNGPVNADDWAQLVAPMRRALQLPTPDTTLPQTLLKIARQHLAAHPLELGGENRGPWVRLYCNGQDGDAFLWCAGFVSFVLMQACAVQQVPLPLEVSLSCDALATSAKEHGRFIPGVHIDSGNTPWSDLAGVGLFLVRKSAQDWTHVGFAFDGVDHTFQTIEGNANQQGSRNGFEVCSRTRAVQHCDFVIIA</sequence>
<gene>
    <name evidence="2" type="ORF">CYR32_12880</name>
</gene>
<dbReference type="SUPFAM" id="SSF47090">
    <property type="entry name" value="PGBD-like"/>
    <property type="match status" value="1"/>
</dbReference>
<dbReference type="OrthoDB" id="5395100at2"/>
<dbReference type="InterPro" id="IPR036366">
    <property type="entry name" value="PGBDSf"/>
</dbReference>
<keyword evidence="3" id="KW-1185">Reference proteome</keyword>
<dbReference type="Pfam" id="PF01471">
    <property type="entry name" value="PG_binding_1"/>
    <property type="match status" value="1"/>
</dbReference>
<dbReference type="InterPro" id="IPR036365">
    <property type="entry name" value="PGBD-like_sf"/>
</dbReference>
<proteinExistence type="predicted"/>
<comment type="caution">
    <text evidence="2">The sequence shown here is derived from an EMBL/GenBank/DDBJ whole genome shotgun (WGS) entry which is preliminary data.</text>
</comment>